<dbReference type="RefSeq" id="WP_197456508.1">
    <property type="nucleotide sequence ID" value="NZ_LRRD01000058.1"/>
</dbReference>
<keyword evidence="3" id="KW-1185">Reference proteome</keyword>
<accession>A0A149VW39</accession>
<dbReference type="InterPro" id="IPR025272">
    <property type="entry name" value="SocA_Panacea"/>
</dbReference>
<proteinExistence type="predicted"/>
<dbReference type="Pfam" id="PF13274">
    <property type="entry name" value="SocA_Panacea"/>
    <property type="match status" value="1"/>
</dbReference>
<gene>
    <name evidence="2" type="ORF">FEMY_20140</name>
</gene>
<dbReference type="EMBL" id="LRRD01000058">
    <property type="protein sequence ID" value="KXW57451.1"/>
    <property type="molecule type" value="Genomic_DNA"/>
</dbReference>
<sequence>MRNRIAANPAAFPFDAKKAAEVAAFFLLKARERDASITVLKLMKLMYLAERKSYQQYGAPIVGDDLFSMPHGPVLSNTLNLINSAPEERQGGDHWDALIAERDSGKYMCLQPDARINSTDDLLQLSDADVEILELVWYEFGNFSAHKLRDYTHDHANCPEWEDPNGSSIPISMNVMLESLGYSPDAIQVICSNLQQMASTSAILKPQVVF</sequence>
<reference evidence="2 3" key="1">
    <citation type="submission" date="2016-01" db="EMBL/GenBank/DDBJ databases">
        <title>Genome sequence of the acidophilic iron oxidising Ferrovum strain Z-31.</title>
        <authorList>
            <person name="Poehlein A."/>
            <person name="Ullrich S.R."/>
            <person name="Schloemann M."/>
            <person name="Muehling M."/>
            <person name="Daniel R."/>
        </authorList>
    </citation>
    <scope>NUCLEOTIDE SEQUENCE [LARGE SCALE GENOMIC DNA]</scope>
    <source>
        <strain evidence="2 3">Z-31</strain>
    </source>
</reference>
<dbReference type="AlphaFoldDB" id="A0A149VW39"/>
<name>A0A149VW39_9PROT</name>
<organism evidence="2 3">
    <name type="scientific">Ferrovum myxofaciens</name>
    <dbReference type="NCBI Taxonomy" id="416213"/>
    <lineage>
        <taxon>Bacteria</taxon>
        <taxon>Pseudomonadati</taxon>
        <taxon>Pseudomonadota</taxon>
        <taxon>Betaproteobacteria</taxon>
        <taxon>Ferrovales</taxon>
        <taxon>Ferrovaceae</taxon>
        <taxon>Ferrovum</taxon>
    </lineage>
</organism>
<evidence type="ECO:0000313" key="2">
    <source>
        <dbReference type="EMBL" id="KXW57451.1"/>
    </source>
</evidence>
<dbReference type="PATRIC" id="fig|1789004.3.peg.2078"/>
<evidence type="ECO:0000259" key="1">
    <source>
        <dbReference type="Pfam" id="PF13274"/>
    </source>
</evidence>
<protein>
    <recommendedName>
        <fullName evidence="1">Antitoxin SocA-like Panacea domain-containing protein</fullName>
    </recommendedName>
</protein>
<evidence type="ECO:0000313" key="3">
    <source>
        <dbReference type="Proteomes" id="UP000075653"/>
    </source>
</evidence>
<comment type="caution">
    <text evidence="2">The sequence shown here is derived from an EMBL/GenBank/DDBJ whole genome shotgun (WGS) entry which is preliminary data.</text>
</comment>
<feature type="domain" description="Antitoxin SocA-like Panacea" evidence="1">
    <location>
        <begin position="42"/>
        <end position="156"/>
    </location>
</feature>
<dbReference type="Proteomes" id="UP000075653">
    <property type="component" value="Unassembled WGS sequence"/>
</dbReference>